<evidence type="ECO:0000313" key="2">
    <source>
        <dbReference type="EMBL" id="KAL2631790.1"/>
    </source>
</evidence>
<protein>
    <recommendedName>
        <fullName evidence="4">High-affinity nitrate transporter</fullName>
    </recommendedName>
</protein>
<name>A0ABD1YM57_9MARC</name>
<sequence length="192" mass="21330">MRHFWFHSLLLSFLAFLVFAVGTANGGVLFSSLPRTLQIDARIQSLNATTGVAKAGVDELRILWGLDTTLDPSVDDNYVDVKLGFCYAPESQKDRPWRKNHDDLHKDKTCQVEISAYSWYAADGLPLVWSLGKDVPGGSYFVRIYALDADGKELAYGQTTDRNKSTNLITSPDAGGSYFPTDCPSIWYAGFF</sequence>
<organism evidence="2 3">
    <name type="scientific">Riccia fluitans</name>
    <dbReference type="NCBI Taxonomy" id="41844"/>
    <lineage>
        <taxon>Eukaryota</taxon>
        <taxon>Viridiplantae</taxon>
        <taxon>Streptophyta</taxon>
        <taxon>Embryophyta</taxon>
        <taxon>Marchantiophyta</taxon>
        <taxon>Marchantiopsida</taxon>
        <taxon>Marchantiidae</taxon>
        <taxon>Marchantiales</taxon>
        <taxon>Ricciaceae</taxon>
        <taxon>Riccia</taxon>
    </lineage>
</organism>
<gene>
    <name evidence="2" type="ORF">R1flu_016476</name>
</gene>
<comment type="caution">
    <text evidence="2">The sequence shown here is derived from an EMBL/GenBank/DDBJ whole genome shotgun (WGS) entry which is preliminary data.</text>
</comment>
<keyword evidence="1" id="KW-0732">Signal</keyword>
<evidence type="ECO:0000256" key="1">
    <source>
        <dbReference type="SAM" id="SignalP"/>
    </source>
</evidence>
<evidence type="ECO:0008006" key="4">
    <source>
        <dbReference type="Google" id="ProtNLM"/>
    </source>
</evidence>
<dbReference type="PANTHER" id="PTHR34806:SF1">
    <property type="entry name" value="HIGH-AFFINITY NITRATE TRANSPORTER 3.1"/>
    <property type="match status" value="1"/>
</dbReference>
<keyword evidence="3" id="KW-1185">Reference proteome</keyword>
<reference evidence="2 3" key="1">
    <citation type="submission" date="2024-09" db="EMBL/GenBank/DDBJ databases">
        <title>Chromosome-scale assembly of Riccia fluitans.</title>
        <authorList>
            <person name="Paukszto L."/>
            <person name="Sawicki J."/>
            <person name="Karawczyk K."/>
            <person name="Piernik-Szablinska J."/>
            <person name="Szczecinska M."/>
            <person name="Mazdziarz M."/>
        </authorList>
    </citation>
    <scope>NUCLEOTIDE SEQUENCE [LARGE SCALE GENOMIC DNA]</scope>
    <source>
        <strain evidence="2">Rf_01</strain>
        <tissue evidence="2">Aerial parts of the thallus</tissue>
    </source>
</reference>
<dbReference type="PANTHER" id="PTHR34806">
    <property type="entry name" value="HIGH-AFFINITY NITRATE TRANSPORTER 3.2"/>
    <property type="match status" value="1"/>
</dbReference>
<feature type="signal peptide" evidence="1">
    <location>
        <begin position="1"/>
        <end position="20"/>
    </location>
</feature>
<proteinExistence type="predicted"/>
<dbReference type="Proteomes" id="UP001605036">
    <property type="component" value="Unassembled WGS sequence"/>
</dbReference>
<evidence type="ECO:0000313" key="3">
    <source>
        <dbReference type="Proteomes" id="UP001605036"/>
    </source>
</evidence>
<dbReference type="EMBL" id="JBHFFA010000004">
    <property type="protein sequence ID" value="KAL2631790.1"/>
    <property type="molecule type" value="Genomic_DNA"/>
</dbReference>
<dbReference type="InterPro" id="IPR016605">
    <property type="entry name" value="Transptr_NO3_Nar2"/>
</dbReference>
<accession>A0ABD1YM57</accession>
<dbReference type="AlphaFoldDB" id="A0ABD1YM57"/>
<dbReference type="Pfam" id="PF16974">
    <property type="entry name" value="NAR2"/>
    <property type="match status" value="1"/>
</dbReference>
<feature type="chain" id="PRO_5044763551" description="High-affinity nitrate transporter" evidence="1">
    <location>
        <begin position="21"/>
        <end position="192"/>
    </location>
</feature>